<accession>A1SXZ0</accession>
<protein>
    <submittedName>
        <fullName evidence="2">Conserved hypothetical DnaJ domain protein</fullName>
    </submittedName>
</protein>
<dbReference type="InterPro" id="IPR036869">
    <property type="entry name" value="J_dom_sf"/>
</dbReference>
<gene>
    <name evidence="2" type="ordered locus">Ping_2638</name>
</gene>
<dbReference type="STRING" id="357804.Ping_2638"/>
<evidence type="ECO:0000256" key="1">
    <source>
        <dbReference type="ARBA" id="ARBA00023186"/>
    </source>
</evidence>
<name>A1SXZ0_PSYIN</name>
<reference evidence="2 3" key="1">
    <citation type="submission" date="2007-01" db="EMBL/GenBank/DDBJ databases">
        <title>Complete sequence of Psychromonas ingrahamii 37.</title>
        <authorList>
            <consortium name="US DOE Joint Genome Institute"/>
            <person name="Copeland A."/>
            <person name="Lucas S."/>
            <person name="Lapidus A."/>
            <person name="Barry K."/>
            <person name="Detter J.C."/>
            <person name="Glavina del Rio T."/>
            <person name="Hammon N."/>
            <person name="Israni S."/>
            <person name="Dalin E."/>
            <person name="Tice H."/>
            <person name="Pitluck S."/>
            <person name="Thompson L.S."/>
            <person name="Brettin T."/>
            <person name="Bruce D."/>
            <person name="Han C."/>
            <person name="Tapia R."/>
            <person name="Schmutz J."/>
            <person name="Larimer F."/>
            <person name="Land M."/>
            <person name="Hauser L."/>
            <person name="Kyrpides N."/>
            <person name="Ivanova N."/>
            <person name="Staley J."/>
            <person name="Richardson P."/>
        </authorList>
    </citation>
    <scope>NUCLEOTIDE SEQUENCE [LARGE SCALE GENOMIC DNA]</scope>
    <source>
        <strain evidence="2 3">37</strain>
    </source>
</reference>
<dbReference type="SUPFAM" id="SSF46565">
    <property type="entry name" value="Chaperone J-domain"/>
    <property type="match status" value="1"/>
</dbReference>
<dbReference type="AlphaFoldDB" id="A1SXZ0"/>
<keyword evidence="1" id="KW-0143">Chaperone</keyword>
<organism evidence="2 3">
    <name type="scientific">Psychromonas ingrahamii (strain DSM 17664 / CCUG 51855 / 37)</name>
    <dbReference type="NCBI Taxonomy" id="357804"/>
    <lineage>
        <taxon>Bacteria</taxon>
        <taxon>Pseudomonadati</taxon>
        <taxon>Pseudomonadota</taxon>
        <taxon>Gammaproteobacteria</taxon>
        <taxon>Alteromonadales</taxon>
        <taxon>Psychromonadaceae</taxon>
        <taxon>Psychromonas</taxon>
    </lineage>
</organism>
<dbReference type="RefSeq" id="WP_011770912.1">
    <property type="nucleotide sequence ID" value="NC_008709.1"/>
</dbReference>
<dbReference type="KEGG" id="pin:Ping_2638"/>
<sequence length="392" mass="45684">MLKKIKQPAKQYSPEKTKFSEKWAEIEKKQKRNTAFQKKIAILYSSFQSEILPAEEQMCELLAEEARHLISFMARKSFTQWQREELLAWIESNIETLKNHPFCPEGLSAVLDEEYHEALFGVEKEIDEDDQFDAEKIQEMRALIDEMFACGDDFSDAELIDFLRDPALFHQHFSSFLKEDKKESEADSFQEEFDHSEHFQGYTDSQDKQHKKLTDLFNASQLKKCYKMLASRLHPDKEQDPLLKAQKSELMGQLVQAKKDQDAFTIITMFQEYVPNNDLNLDDDVTAELLILLSEKSARIDREYRELQYPDSIESMIWQKLGGRSKKIIETKKEEHLKALLASQSSLKNTITTTRTMKPLNKILSDRYDMRHASPFANCGSLEALLNGHFDI</sequence>
<dbReference type="EMBL" id="CP000510">
    <property type="protein sequence ID" value="ABM04355.1"/>
    <property type="molecule type" value="Genomic_DNA"/>
</dbReference>
<evidence type="ECO:0000313" key="3">
    <source>
        <dbReference type="Proteomes" id="UP000000639"/>
    </source>
</evidence>
<proteinExistence type="predicted"/>
<dbReference type="OrthoDB" id="6113916at2"/>
<dbReference type="HOGENOM" id="CLU_703722_0_0_6"/>
<keyword evidence="3" id="KW-1185">Reference proteome</keyword>
<dbReference type="Proteomes" id="UP000000639">
    <property type="component" value="Chromosome"/>
</dbReference>
<evidence type="ECO:0000313" key="2">
    <source>
        <dbReference type="EMBL" id="ABM04355.1"/>
    </source>
</evidence>
<dbReference type="eggNOG" id="COG2214">
    <property type="taxonomic scope" value="Bacteria"/>
</dbReference>